<accession>A0ACA9SI07</accession>
<comment type="caution">
    <text evidence="1">The sequence shown here is derived from an EMBL/GenBank/DDBJ whole genome shotgun (WGS) entry which is preliminary data.</text>
</comment>
<organism evidence="1 2">
    <name type="scientific">Racocetra persica</name>
    <dbReference type="NCBI Taxonomy" id="160502"/>
    <lineage>
        <taxon>Eukaryota</taxon>
        <taxon>Fungi</taxon>
        <taxon>Fungi incertae sedis</taxon>
        <taxon>Mucoromycota</taxon>
        <taxon>Glomeromycotina</taxon>
        <taxon>Glomeromycetes</taxon>
        <taxon>Diversisporales</taxon>
        <taxon>Gigasporaceae</taxon>
        <taxon>Racocetra</taxon>
    </lineage>
</organism>
<dbReference type="EMBL" id="CAJVQC010123132">
    <property type="protein sequence ID" value="CAG8839288.1"/>
    <property type="molecule type" value="Genomic_DNA"/>
</dbReference>
<evidence type="ECO:0000313" key="2">
    <source>
        <dbReference type="Proteomes" id="UP000789920"/>
    </source>
</evidence>
<feature type="non-terminal residue" evidence="1">
    <location>
        <position position="1"/>
    </location>
</feature>
<sequence>RDFFRKLTDDLNSRGRRNDCKIENDLFDGCAFYTGFAARIKEYIAAQRRNDDPRSVFTMGDSFP</sequence>
<dbReference type="Proteomes" id="UP000789920">
    <property type="component" value="Unassembled WGS sequence"/>
</dbReference>
<reference evidence="1" key="1">
    <citation type="submission" date="2021-06" db="EMBL/GenBank/DDBJ databases">
        <authorList>
            <person name="Kallberg Y."/>
            <person name="Tangrot J."/>
            <person name="Rosling A."/>
        </authorList>
    </citation>
    <scope>NUCLEOTIDE SEQUENCE</scope>
    <source>
        <strain evidence="1">MA461A</strain>
    </source>
</reference>
<proteinExistence type="predicted"/>
<keyword evidence="2" id="KW-1185">Reference proteome</keyword>
<gene>
    <name evidence="1" type="ORF">RPERSI_LOCUS30990</name>
</gene>
<name>A0ACA9SI07_9GLOM</name>
<evidence type="ECO:0000313" key="1">
    <source>
        <dbReference type="EMBL" id="CAG8839288.1"/>
    </source>
</evidence>
<protein>
    <submittedName>
        <fullName evidence="1">11495_t:CDS:1</fullName>
    </submittedName>
</protein>